<dbReference type="EMBL" id="JAGMVJ010000020">
    <property type="protein sequence ID" value="KAH7075161.1"/>
    <property type="molecule type" value="Genomic_DNA"/>
</dbReference>
<dbReference type="Proteomes" id="UP000813461">
    <property type="component" value="Unassembled WGS sequence"/>
</dbReference>
<reference evidence="3" key="1">
    <citation type="journal article" date="2021" name="Nat. Commun.">
        <title>Genetic determinants of endophytism in the Arabidopsis root mycobiome.</title>
        <authorList>
            <person name="Mesny F."/>
            <person name="Miyauchi S."/>
            <person name="Thiergart T."/>
            <person name="Pickel B."/>
            <person name="Atanasova L."/>
            <person name="Karlsson M."/>
            <person name="Huettel B."/>
            <person name="Barry K.W."/>
            <person name="Haridas S."/>
            <person name="Chen C."/>
            <person name="Bauer D."/>
            <person name="Andreopoulos W."/>
            <person name="Pangilinan J."/>
            <person name="LaButti K."/>
            <person name="Riley R."/>
            <person name="Lipzen A."/>
            <person name="Clum A."/>
            <person name="Drula E."/>
            <person name="Henrissat B."/>
            <person name="Kohler A."/>
            <person name="Grigoriev I.V."/>
            <person name="Martin F.M."/>
            <person name="Hacquard S."/>
        </authorList>
    </citation>
    <scope>NUCLEOTIDE SEQUENCE</scope>
    <source>
        <strain evidence="3">MPI-SDFR-AT-0120</strain>
    </source>
</reference>
<gene>
    <name evidence="3" type="ORF">FB567DRAFT_553429</name>
</gene>
<keyword evidence="2" id="KW-0812">Transmembrane</keyword>
<evidence type="ECO:0000256" key="1">
    <source>
        <dbReference type="SAM" id="MobiDB-lite"/>
    </source>
</evidence>
<comment type="caution">
    <text evidence="3">The sequence shown here is derived from an EMBL/GenBank/DDBJ whole genome shotgun (WGS) entry which is preliminary data.</text>
</comment>
<keyword evidence="4" id="KW-1185">Reference proteome</keyword>
<feature type="region of interest" description="Disordered" evidence="1">
    <location>
        <begin position="1"/>
        <end position="37"/>
    </location>
</feature>
<feature type="transmembrane region" description="Helical" evidence="2">
    <location>
        <begin position="77"/>
        <end position="97"/>
    </location>
</feature>
<sequence length="428" mass="48503">MAYIRRSRRYGSAPPDFPSRPKGNRPRRDAPLPRPVRRPLGELATLTLIPPHEQQIRPPEAAVDPLRKLVDWICTGLHPAGTLLLTLCVILLAAGAYNVHCFQQAQLKAFQGKGLDAIHPSCVPKRLDATCPSILGIPPLVYERLVVPRGAVRSFYRQAMKCWAPDKAHRHPGVADGRLAENDLKMVRKVLERCRDVMSLGTGYPRTVEVGAHSVEIQHSDLWDLSSWNTTWYLPWEVQRPSHCIMDMAVSAYLWSPFTPRHHSTDNSTNNDACTIDFAWSSYTYIFNISIASSIPWPSNLRIALGWLAMKHKISFPHPLALVLPQPVLHGFHEHRLPPRGQHAFWVDTDPQGLPYHASTIINVPTMLTDELRKFGRDGVHRYSQMESRQAAMPAQQKRACIIWGWCFKSSFAIAHNEVTEAVRHFYV</sequence>
<proteinExistence type="predicted"/>
<keyword evidence="2" id="KW-1133">Transmembrane helix</keyword>
<dbReference type="AlphaFoldDB" id="A0A8K0QVP2"/>
<keyword evidence="2" id="KW-0472">Membrane</keyword>
<accession>A0A8K0QVP2</accession>
<name>A0A8K0QVP2_9PLEO</name>
<organism evidence="3 4">
    <name type="scientific">Paraphoma chrysanthemicola</name>
    <dbReference type="NCBI Taxonomy" id="798071"/>
    <lineage>
        <taxon>Eukaryota</taxon>
        <taxon>Fungi</taxon>
        <taxon>Dikarya</taxon>
        <taxon>Ascomycota</taxon>
        <taxon>Pezizomycotina</taxon>
        <taxon>Dothideomycetes</taxon>
        <taxon>Pleosporomycetidae</taxon>
        <taxon>Pleosporales</taxon>
        <taxon>Pleosporineae</taxon>
        <taxon>Phaeosphaeriaceae</taxon>
        <taxon>Paraphoma</taxon>
    </lineage>
</organism>
<evidence type="ECO:0000256" key="2">
    <source>
        <dbReference type="SAM" id="Phobius"/>
    </source>
</evidence>
<protein>
    <submittedName>
        <fullName evidence="3">Uncharacterized protein</fullName>
    </submittedName>
</protein>
<evidence type="ECO:0000313" key="3">
    <source>
        <dbReference type="EMBL" id="KAH7075161.1"/>
    </source>
</evidence>
<evidence type="ECO:0000313" key="4">
    <source>
        <dbReference type="Proteomes" id="UP000813461"/>
    </source>
</evidence>
<dbReference type="OrthoDB" id="3800001at2759"/>